<dbReference type="AlphaFoldDB" id="A0A803LVS1"/>
<dbReference type="InterPro" id="IPR036426">
    <property type="entry name" value="Bulb-type_lectin_dom_sf"/>
</dbReference>
<dbReference type="CDD" id="cd01098">
    <property type="entry name" value="PAN_AP_plant"/>
    <property type="match status" value="1"/>
</dbReference>
<dbReference type="Pfam" id="PF01453">
    <property type="entry name" value="B_lectin"/>
    <property type="match status" value="1"/>
</dbReference>
<feature type="region of interest" description="Disordered" evidence="3">
    <location>
        <begin position="43"/>
        <end position="69"/>
    </location>
</feature>
<dbReference type="OMA" id="FAIYNRT"/>
<accession>A0A803LVS1</accession>
<evidence type="ECO:0000259" key="4">
    <source>
        <dbReference type="PROSITE" id="PS50927"/>
    </source>
</evidence>
<evidence type="ECO:0000313" key="5">
    <source>
        <dbReference type="EnsemblPlants" id="AUR62019572-RA:cds"/>
    </source>
</evidence>
<proteinExistence type="predicted"/>
<reference evidence="5" key="2">
    <citation type="submission" date="2021-03" db="UniProtKB">
        <authorList>
            <consortium name="EnsemblPlants"/>
        </authorList>
    </citation>
    <scope>IDENTIFICATION</scope>
</reference>
<dbReference type="PANTHER" id="PTHR32444:SF10">
    <property type="entry name" value="CURCULIN-LIKE (MANNOSE-BINDING) LECTIN FAMILY PROTEIN-RELATED"/>
    <property type="match status" value="1"/>
</dbReference>
<organism evidence="5 6">
    <name type="scientific">Chenopodium quinoa</name>
    <name type="common">Quinoa</name>
    <dbReference type="NCBI Taxonomy" id="63459"/>
    <lineage>
        <taxon>Eukaryota</taxon>
        <taxon>Viridiplantae</taxon>
        <taxon>Streptophyta</taxon>
        <taxon>Embryophyta</taxon>
        <taxon>Tracheophyta</taxon>
        <taxon>Spermatophyta</taxon>
        <taxon>Magnoliopsida</taxon>
        <taxon>eudicotyledons</taxon>
        <taxon>Gunneridae</taxon>
        <taxon>Pentapetalae</taxon>
        <taxon>Caryophyllales</taxon>
        <taxon>Chenopodiaceae</taxon>
        <taxon>Chenopodioideae</taxon>
        <taxon>Atripliceae</taxon>
        <taxon>Chenopodium</taxon>
    </lineage>
</organism>
<evidence type="ECO:0000256" key="3">
    <source>
        <dbReference type="SAM" id="MobiDB-lite"/>
    </source>
</evidence>
<dbReference type="PANTHER" id="PTHR32444">
    <property type="entry name" value="BULB-TYPE LECTIN DOMAIN-CONTAINING PROTEIN"/>
    <property type="match status" value="1"/>
</dbReference>
<dbReference type="Proteomes" id="UP000596660">
    <property type="component" value="Unplaced"/>
</dbReference>
<evidence type="ECO:0000313" key="6">
    <source>
        <dbReference type="Proteomes" id="UP000596660"/>
    </source>
</evidence>
<dbReference type="PROSITE" id="PS50927">
    <property type="entry name" value="BULB_LECTIN"/>
    <property type="match status" value="1"/>
</dbReference>
<dbReference type="CDD" id="cd00028">
    <property type="entry name" value="B_lectin"/>
    <property type="match status" value="1"/>
</dbReference>
<evidence type="ECO:0000256" key="2">
    <source>
        <dbReference type="ARBA" id="ARBA00023180"/>
    </source>
</evidence>
<name>A0A803LVS1_CHEQI</name>
<reference evidence="5" key="1">
    <citation type="journal article" date="2017" name="Nature">
        <title>The genome of Chenopodium quinoa.</title>
        <authorList>
            <person name="Jarvis D.E."/>
            <person name="Ho Y.S."/>
            <person name="Lightfoot D.J."/>
            <person name="Schmoeckel S.M."/>
            <person name="Li B."/>
            <person name="Borm T.J.A."/>
            <person name="Ohyanagi H."/>
            <person name="Mineta K."/>
            <person name="Michell C.T."/>
            <person name="Saber N."/>
            <person name="Kharbatia N.M."/>
            <person name="Rupper R.R."/>
            <person name="Sharp A.R."/>
            <person name="Dally N."/>
            <person name="Boughton B.A."/>
            <person name="Woo Y.H."/>
            <person name="Gao G."/>
            <person name="Schijlen E.G.W.M."/>
            <person name="Guo X."/>
            <person name="Momin A.A."/>
            <person name="Negrao S."/>
            <person name="Al-Babili S."/>
            <person name="Gehring C."/>
            <person name="Roessner U."/>
            <person name="Jung C."/>
            <person name="Murphy K."/>
            <person name="Arold S.T."/>
            <person name="Gojobori T."/>
            <person name="van der Linden C.G."/>
            <person name="van Loo E.N."/>
            <person name="Jellen E.N."/>
            <person name="Maughan P.J."/>
            <person name="Tester M."/>
        </authorList>
    </citation>
    <scope>NUCLEOTIDE SEQUENCE [LARGE SCALE GENOMIC DNA]</scope>
    <source>
        <strain evidence="5">cv. PI 614886</strain>
    </source>
</reference>
<sequence length="521" mass="57545">MKDYRTQLSHLDFSVRCFASPLLHCFTAAALLLCSSFASPENNPTKPPSGFRGGGQGASPERVRKAGGVGGGRCRVGLRLETVSVRERGRQPGSLEIGVLENGDSQIAVSQVPPSSTFKHVNQGDFGDYIVEYDGNYRALDIFSSPFQLCFYNTSANAYTLALRIGLVRSESLFRWVWEANRGNPVGENATFSLGTDGNLILANADGRIAWQTNTANKGVVGFKLLPNGNMVLHDVKGKFIWQSFDFPTDTLLVGQSLRLGGPTKLVSRASAEVNSNGPYTFVMEPRVLTMYYKSPNSPKPLLYFSMLDLAKSSLKEVTFSCSPENDDNYAYDITFAYQSVDGSIGGTAEIARPKYNSTLSMLRVGIDGNLRVYTYSDKVDWAAWEVTFTLFARTSQYGLWETECQLPEKCGKFGLCDEDSQCVACPTPKGLLGWSKKCEQPKPSCGSKNYYKLEGVEHFLSKFTKGDGPMTIDACGMKCTKDCKCLGYFYHQETSRCWIAYDIKTITKVSNMKHVGYIKV</sequence>
<dbReference type="EnsemblPlants" id="AUR62019572-RA">
    <property type="protein sequence ID" value="AUR62019572-RA:cds"/>
    <property type="gene ID" value="AUR62019572"/>
</dbReference>
<dbReference type="Gramene" id="AUR62019572-RA">
    <property type="protein sequence ID" value="AUR62019572-RA:cds"/>
    <property type="gene ID" value="AUR62019572"/>
</dbReference>
<dbReference type="Gene3D" id="2.90.10.10">
    <property type="entry name" value="Bulb-type lectin domain"/>
    <property type="match status" value="1"/>
</dbReference>
<protein>
    <recommendedName>
        <fullName evidence="4">Bulb-type lectin domain-containing protein</fullName>
    </recommendedName>
</protein>
<dbReference type="InterPro" id="IPR001480">
    <property type="entry name" value="Bulb-type_lectin_dom"/>
</dbReference>
<keyword evidence="1" id="KW-0732">Signal</keyword>
<keyword evidence="6" id="KW-1185">Reference proteome</keyword>
<feature type="domain" description="Bulb-type lectin" evidence="4">
    <location>
        <begin position="115"/>
        <end position="246"/>
    </location>
</feature>
<dbReference type="SMART" id="SM00108">
    <property type="entry name" value="B_lectin"/>
    <property type="match status" value="1"/>
</dbReference>
<dbReference type="SUPFAM" id="SSF51110">
    <property type="entry name" value="alpha-D-mannose-specific plant lectins"/>
    <property type="match status" value="1"/>
</dbReference>
<keyword evidence="2" id="KW-0325">Glycoprotein</keyword>
<evidence type="ECO:0000256" key="1">
    <source>
        <dbReference type="ARBA" id="ARBA00022729"/>
    </source>
</evidence>